<evidence type="ECO:0000313" key="1">
    <source>
        <dbReference type="EMBL" id="GAA4576343.1"/>
    </source>
</evidence>
<comment type="caution">
    <text evidence="1">The sequence shown here is derived from an EMBL/GenBank/DDBJ whole genome shotgun (WGS) entry which is preliminary data.</text>
</comment>
<protein>
    <submittedName>
        <fullName evidence="1">Uncharacterized protein</fullName>
    </submittedName>
</protein>
<proteinExistence type="predicted"/>
<keyword evidence="2" id="KW-1185">Reference proteome</keyword>
<organism evidence="1 2">
    <name type="scientific">Micromonospora coerulea</name>
    <dbReference type="NCBI Taxonomy" id="47856"/>
    <lineage>
        <taxon>Bacteria</taxon>
        <taxon>Bacillati</taxon>
        <taxon>Actinomycetota</taxon>
        <taxon>Actinomycetes</taxon>
        <taxon>Micromonosporales</taxon>
        <taxon>Micromonosporaceae</taxon>
        <taxon>Micromonospora</taxon>
    </lineage>
</organism>
<gene>
    <name evidence="1" type="ORF">GCM10023176_47540</name>
</gene>
<reference evidence="2" key="1">
    <citation type="journal article" date="2019" name="Int. J. Syst. Evol. Microbiol.">
        <title>The Global Catalogue of Microorganisms (GCM) 10K type strain sequencing project: providing services to taxonomists for standard genome sequencing and annotation.</title>
        <authorList>
            <consortium name="The Broad Institute Genomics Platform"/>
            <consortium name="The Broad Institute Genome Sequencing Center for Infectious Disease"/>
            <person name="Wu L."/>
            <person name="Ma J."/>
        </authorList>
    </citation>
    <scope>NUCLEOTIDE SEQUENCE [LARGE SCALE GENOMIC DNA]</scope>
    <source>
        <strain evidence="2">JCM 3175</strain>
    </source>
</reference>
<evidence type="ECO:0000313" key="2">
    <source>
        <dbReference type="Proteomes" id="UP001500307"/>
    </source>
</evidence>
<name>A0ABP8SY93_9ACTN</name>
<dbReference type="EMBL" id="BAABGU010000030">
    <property type="protein sequence ID" value="GAA4576343.1"/>
    <property type="molecule type" value="Genomic_DNA"/>
</dbReference>
<accession>A0ABP8SY93</accession>
<sequence length="94" mass="9856">MSATAHAGRARSAGEPRVGALPPTGFYRAWDATLAEHEQRKNLTLGLPVLAIGGAASWAGRAAEGRRPGADDVQAASRGAGHWSLSRLPTCWPR</sequence>
<dbReference type="Proteomes" id="UP001500307">
    <property type="component" value="Unassembled WGS sequence"/>
</dbReference>